<dbReference type="EMBL" id="CBTY010000009">
    <property type="protein sequence ID" value="CDI06008.1"/>
    <property type="molecule type" value="Genomic_DNA"/>
</dbReference>
<dbReference type="Proteomes" id="UP000018159">
    <property type="component" value="Unassembled WGS sequence"/>
</dbReference>
<evidence type="ECO:0000313" key="1">
    <source>
        <dbReference type="EMBL" id="CAE6496268.1"/>
    </source>
</evidence>
<protein>
    <submittedName>
        <fullName evidence="2">Alpha-aminoadipate carrier protein lysW</fullName>
    </submittedName>
    <submittedName>
        <fullName evidence="1">Alpha-aminoadipate/glutamate carrier protein LysW</fullName>
    </submittedName>
</protein>
<keyword evidence="3" id="KW-1185">Reference proteome</keyword>
<dbReference type="NCBIfam" id="NF041070">
    <property type="entry name" value="carrier_LysW_Arch"/>
    <property type="match status" value="1"/>
</dbReference>
<organism evidence="2 3">
    <name type="scientific">Candidatus Nitrosotenuis uzonensis</name>
    <dbReference type="NCBI Taxonomy" id="1407055"/>
    <lineage>
        <taxon>Archaea</taxon>
        <taxon>Nitrososphaerota</taxon>
        <taxon>Candidatus Nitrosotenuis</taxon>
    </lineage>
</organism>
<accession>V6AU82</accession>
<gene>
    <name evidence="2" type="primary">lysW</name>
    <name evidence="2" type="ORF">NITUZ_40174</name>
    <name evidence="1" type="ORF">NUZ5A_50512</name>
</gene>
<dbReference type="Pfam" id="PF21344">
    <property type="entry name" value="Zn_ribbon_LysW"/>
    <property type="match status" value="1"/>
</dbReference>
<sequence length="60" mass="6385">MKKIVMNCLECDATINIPDDAAVGEIVSCPECGADFEIAKKNGSNVELKPAESVGEDWGE</sequence>
<dbReference type="PANTHER" id="PTHR40393:SF2">
    <property type="entry name" value="ALPHA-AMINOADIPATE_GLUTAMATE CARRIER PROTEIN LYSW"/>
    <property type="match status" value="1"/>
</dbReference>
<comment type="caution">
    <text evidence="2">The sequence shown here is derived from an EMBL/GenBank/DDBJ whole genome shotgun (WGS) entry which is preliminary data.</text>
</comment>
<dbReference type="Proteomes" id="UP000655759">
    <property type="component" value="Unassembled WGS sequence"/>
</dbReference>
<dbReference type="CDD" id="cd13946">
    <property type="entry name" value="LysW"/>
    <property type="match status" value="1"/>
</dbReference>
<dbReference type="AlphaFoldDB" id="V6AU82"/>
<dbReference type="STRING" id="1407055.NITUZ_40174"/>
<proteinExistence type="predicted"/>
<reference evidence="2" key="1">
    <citation type="journal article" date="2013" name="PLoS ONE">
        <title>Enrichment and Genome Sequence of the Group I.1a Ammonia-Oxidizing Archaeon ?Ca. Nitrosotenuis uzonensis? Representing a Clade Globally.</title>
        <authorList>
            <person name="Lebedeva E.V."/>
            <person name="Hatzenpichler R."/>
            <person name="Pelletier E."/>
            <person name="Schuster N."/>
            <person name="Hauzmayer S."/>
            <person name="Bulaev A."/>
            <person name="Grigor'eva N.V."/>
            <person name="Galushko A."/>
            <person name="Schmid M."/>
            <person name="Palatinszky M."/>
            <person name="Le Paslier D."/>
            <person name="Daims H."/>
            <person name="Wagner M."/>
        </authorList>
    </citation>
    <scope>NUCLEOTIDE SEQUENCE [LARGE SCALE GENOMIC DNA]</scope>
    <source>
        <strain evidence="2">N4</strain>
    </source>
</reference>
<evidence type="ECO:0000313" key="2">
    <source>
        <dbReference type="EMBL" id="CDI06008.1"/>
    </source>
</evidence>
<dbReference type="EMBL" id="CAJNAQ010000005">
    <property type="protein sequence ID" value="CAE6496268.1"/>
    <property type="molecule type" value="Genomic_DNA"/>
</dbReference>
<name>V6AU82_9ARCH</name>
<reference evidence="2" key="2">
    <citation type="submission" date="2013-10" db="EMBL/GenBank/DDBJ databases">
        <authorList>
            <person name="Regsiter A."/>
        </authorList>
    </citation>
    <scope>NUCLEOTIDE SEQUENCE</scope>
    <source>
        <strain evidence="2">N4</strain>
    </source>
</reference>
<dbReference type="InterPro" id="IPR005906">
    <property type="entry name" value="LysW"/>
</dbReference>
<evidence type="ECO:0000313" key="3">
    <source>
        <dbReference type="Proteomes" id="UP000018159"/>
    </source>
</evidence>
<dbReference type="PANTHER" id="PTHR40393">
    <property type="entry name" value="LYSINE BIOSYNTHESIS PROTEIN-RELATED-RELATED"/>
    <property type="match status" value="1"/>
</dbReference>
<reference evidence="1" key="3">
    <citation type="submission" date="2021-02" db="EMBL/GenBank/DDBJ databases">
        <authorList>
            <person name="Han P."/>
        </authorList>
    </citation>
    <scope>NUCLEOTIDE SEQUENCE</scope>
    <source>
        <strain evidence="1">Candidatus Nitrosotenuis uzonensis 5A</strain>
    </source>
</reference>
<dbReference type="Gene3D" id="2.20.28.160">
    <property type="match status" value="1"/>
</dbReference>